<keyword evidence="3 7" id="KW-0378">Hydrolase</keyword>
<keyword evidence="2 7" id="KW-0820">tRNA-binding</keyword>
<dbReference type="PANTHER" id="PTHR17224:SF1">
    <property type="entry name" value="PEPTIDYL-TRNA HYDROLASE"/>
    <property type="match status" value="1"/>
</dbReference>
<keyword evidence="7" id="KW-0963">Cytoplasm</keyword>
<dbReference type="Gene3D" id="3.40.50.1470">
    <property type="entry name" value="Peptidyl-tRNA hydrolase"/>
    <property type="match status" value="1"/>
</dbReference>
<evidence type="ECO:0000256" key="1">
    <source>
        <dbReference type="ARBA" id="ARBA00013260"/>
    </source>
</evidence>
<evidence type="ECO:0000256" key="6">
    <source>
        <dbReference type="ARBA" id="ARBA00050038"/>
    </source>
</evidence>
<dbReference type="NCBIfam" id="TIGR00447">
    <property type="entry name" value="pth"/>
    <property type="match status" value="1"/>
</dbReference>
<name>A0A2D3NV32_9FUSO</name>
<comment type="subunit">
    <text evidence="7">Monomer.</text>
</comment>
<evidence type="ECO:0000256" key="7">
    <source>
        <dbReference type="HAMAP-Rule" id="MF_00083"/>
    </source>
</evidence>
<evidence type="ECO:0000256" key="2">
    <source>
        <dbReference type="ARBA" id="ARBA00022555"/>
    </source>
</evidence>
<comment type="subcellular location">
    <subcellularLocation>
        <location evidence="7">Cytoplasm</location>
    </subcellularLocation>
</comment>
<evidence type="ECO:0000256" key="5">
    <source>
        <dbReference type="ARBA" id="ARBA00038063"/>
    </source>
</evidence>
<dbReference type="CDD" id="cd00462">
    <property type="entry name" value="PTH"/>
    <property type="match status" value="1"/>
</dbReference>
<evidence type="ECO:0000256" key="4">
    <source>
        <dbReference type="ARBA" id="ARBA00022884"/>
    </source>
</evidence>
<comment type="similarity">
    <text evidence="5 7 9">Belongs to the PTH family.</text>
</comment>
<evidence type="ECO:0000313" key="10">
    <source>
        <dbReference type="EMBL" id="ATV59265.1"/>
    </source>
</evidence>
<dbReference type="EMBL" id="CP024699">
    <property type="protein sequence ID" value="ATV59265.1"/>
    <property type="molecule type" value="Genomic_DNA"/>
</dbReference>
<proteinExistence type="inferred from homology"/>
<feature type="binding site" evidence="7">
    <location>
        <position position="113"/>
    </location>
    <ligand>
        <name>tRNA</name>
        <dbReference type="ChEBI" id="CHEBI:17843"/>
    </ligand>
</feature>
<dbReference type="SUPFAM" id="SSF53178">
    <property type="entry name" value="Peptidyl-tRNA hydrolase-like"/>
    <property type="match status" value="1"/>
</dbReference>
<dbReference type="GO" id="GO:0005737">
    <property type="term" value="C:cytoplasm"/>
    <property type="evidence" value="ECO:0007669"/>
    <property type="project" value="UniProtKB-SubCell"/>
</dbReference>
<feature type="site" description="Discriminates between blocked and unblocked aminoacyl-tRNA" evidence="7">
    <location>
        <position position="9"/>
    </location>
</feature>
<dbReference type="InterPro" id="IPR018171">
    <property type="entry name" value="Pept_tRNA_hydro_CS"/>
</dbReference>
<comment type="function">
    <text evidence="7">Hydrolyzes ribosome-free peptidyl-tRNAs (with 1 or more amino acids incorporated), which drop off the ribosome during protein synthesis, or as a result of ribosome stalling.</text>
</comment>
<dbReference type="GO" id="GO:0000049">
    <property type="term" value="F:tRNA binding"/>
    <property type="evidence" value="ECO:0007669"/>
    <property type="project" value="UniProtKB-UniRule"/>
</dbReference>
<evidence type="ECO:0000313" key="11">
    <source>
        <dbReference type="Proteomes" id="UP000230056"/>
    </source>
</evidence>
<organism evidence="10 11">
    <name type="scientific">Fusobacterium pseudoperiodonticum</name>
    <dbReference type="NCBI Taxonomy" id="2663009"/>
    <lineage>
        <taxon>Bacteria</taxon>
        <taxon>Fusobacteriati</taxon>
        <taxon>Fusobacteriota</taxon>
        <taxon>Fusobacteriia</taxon>
        <taxon>Fusobacteriales</taxon>
        <taxon>Fusobacteriaceae</taxon>
        <taxon>Fusobacterium</taxon>
    </lineage>
</organism>
<feature type="binding site" evidence="7">
    <location>
        <position position="14"/>
    </location>
    <ligand>
        <name>tRNA</name>
        <dbReference type="ChEBI" id="CHEBI:17843"/>
    </ligand>
</feature>
<comment type="catalytic activity">
    <reaction evidence="7 8">
        <text>an N-acyl-L-alpha-aminoacyl-tRNA + H2O = an N-acyl-L-amino acid + a tRNA + H(+)</text>
        <dbReference type="Rhea" id="RHEA:54448"/>
        <dbReference type="Rhea" id="RHEA-COMP:10123"/>
        <dbReference type="Rhea" id="RHEA-COMP:13883"/>
        <dbReference type="ChEBI" id="CHEBI:15377"/>
        <dbReference type="ChEBI" id="CHEBI:15378"/>
        <dbReference type="ChEBI" id="CHEBI:59874"/>
        <dbReference type="ChEBI" id="CHEBI:78442"/>
        <dbReference type="ChEBI" id="CHEBI:138191"/>
        <dbReference type="EC" id="3.1.1.29"/>
    </reaction>
</comment>
<dbReference type="PROSITE" id="PS01195">
    <property type="entry name" value="PEPT_TRNA_HYDROL_1"/>
    <property type="match status" value="1"/>
</dbReference>
<dbReference type="Pfam" id="PF01195">
    <property type="entry name" value="Pept_tRNA_hydro"/>
    <property type="match status" value="1"/>
</dbReference>
<feature type="binding site" evidence="7">
    <location>
        <position position="66"/>
    </location>
    <ligand>
        <name>tRNA</name>
        <dbReference type="ChEBI" id="CHEBI:17843"/>
    </ligand>
</feature>
<dbReference type="GO" id="GO:0006515">
    <property type="term" value="P:protein quality control for misfolded or incompletely synthesized proteins"/>
    <property type="evidence" value="ECO:0007669"/>
    <property type="project" value="UniProtKB-UniRule"/>
</dbReference>
<dbReference type="GO" id="GO:0004045">
    <property type="term" value="F:peptidyl-tRNA hydrolase activity"/>
    <property type="evidence" value="ECO:0007669"/>
    <property type="project" value="UniProtKB-UniRule"/>
</dbReference>
<dbReference type="AlphaFoldDB" id="A0A2D3NV32"/>
<dbReference type="PANTHER" id="PTHR17224">
    <property type="entry name" value="PEPTIDYL-TRNA HYDROLASE"/>
    <property type="match status" value="1"/>
</dbReference>
<dbReference type="InterPro" id="IPR036416">
    <property type="entry name" value="Pept_tRNA_hydro_sf"/>
</dbReference>
<dbReference type="Proteomes" id="UP000230056">
    <property type="component" value="Chromosome"/>
</dbReference>
<dbReference type="PROSITE" id="PS01196">
    <property type="entry name" value="PEPT_TRNA_HYDROL_2"/>
    <property type="match status" value="1"/>
</dbReference>
<feature type="site" description="Stabilizes the basic form of H active site to accept a proton" evidence="7">
    <location>
        <position position="92"/>
    </location>
</feature>
<dbReference type="InterPro" id="IPR001328">
    <property type="entry name" value="Pept_tRNA_hydro"/>
</dbReference>
<evidence type="ECO:0000256" key="8">
    <source>
        <dbReference type="RuleBase" id="RU000673"/>
    </source>
</evidence>
<feature type="active site" description="Proton acceptor" evidence="7">
    <location>
        <position position="19"/>
    </location>
</feature>
<feature type="binding site" evidence="7">
    <location>
        <position position="64"/>
    </location>
    <ligand>
        <name>tRNA</name>
        <dbReference type="ChEBI" id="CHEBI:17843"/>
    </ligand>
</feature>
<evidence type="ECO:0000256" key="3">
    <source>
        <dbReference type="ARBA" id="ARBA00022801"/>
    </source>
</evidence>
<comment type="function">
    <text evidence="7">Catalyzes the release of premature peptidyl moieties from peptidyl-tRNA molecules trapped in stalled 50S ribosomal subunits, and thus maintains levels of free tRNAs and 50S ribosomes.</text>
</comment>
<reference evidence="10 11" key="1">
    <citation type="submission" date="2017-11" db="EMBL/GenBank/DDBJ databases">
        <title>Genome sequencing of Fusobacterium periodonticum KCOM 1261.</title>
        <authorList>
            <person name="Kook J.-K."/>
            <person name="Park S.-N."/>
            <person name="Lim Y.K."/>
        </authorList>
    </citation>
    <scope>NUCLEOTIDE SEQUENCE [LARGE SCALE GENOMIC DNA]</scope>
    <source>
        <strain evidence="10 11">KCOM 1261</strain>
    </source>
</reference>
<dbReference type="GO" id="GO:0072344">
    <property type="term" value="P:rescue of stalled ribosome"/>
    <property type="evidence" value="ECO:0007669"/>
    <property type="project" value="UniProtKB-UniRule"/>
</dbReference>
<accession>A0A2D3NV32</accession>
<dbReference type="EC" id="3.1.1.29" evidence="1 7"/>
<sequence length="191" mass="21981">MKVVIGLGNPGKKYEKTRHNIGFIVVDSLRKKFNLTDEREKFQALISEKNIDGEKVIFFKPQTFMNLSGNALIEIVNFYKLDPKKDIIVVYDDMSLDFGDIRIREKGSSGGHNGIKSIISHIGEEFIRIKCGIGAKKEDAVEHVLGEFSQTEQKELIEFLEKLNECVIEMLTVQNLERIMQKYNKKKEKLK</sequence>
<dbReference type="FunFam" id="3.40.50.1470:FF:000001">
    <property type="entry name" value="Peptidyl-tRNA hydrolase"/>
    <property type="match status" value="1"/>
</dbReference>
<dbReference type="RefSeq" id="WP_100024769.1">
    <property type="nucleotide sequence ID" value="NZ_CP024699.1"/>
</dbReference>
<keyword evidence="4 7" id="KW-0694">RNA-binding</keyword>
<dbReference type="HAMAP" id="MF_00083">
    <property type="entry name" value="Pept_tRNA_hydro_bact"/>
    <property type="match status" value="1"/>
</dbReference>
<protein>
    <recommendedName>
        <fullName evidence="6 7">Peptidyl-tRNA hydrolase</fullName>
        <shortName evidence="7">Pth</shortName>
        <ecNumber evidence="1 7">3.1.1.29</ecNumber>
    </recommendedName>
</protein>
<evidence type="ECO:0000256" key="9">
    <source>
        <dbReference type="RuleBase" id="RU004320"/>
    </source>
</evidence>
<gene>
    <name evidence="7" type="primary">pth</name>
    <name evidence="10" type="ORF">CTM72_05545</name>
</gene>